<dbReference type="CDD" id="cd09272">
    <property type="entry name" value="RNase_HI_RT_Ty1"/>
    <property type="match status" value="1"/>
</dbReference>
<dbReference type="PANTHER" id="PTHR11439:SF517">
    <property type="entry name" value="CYSTEINE-RICH RLK (RECEPTOR-LIKE PROTEIN KINASE) 8"/>
    <property type="match status" value="1"/>
</dbReference>
<proteinExistence type="predicted"/>
<dbReference type="SUPFAM" id="SSF56672">
    <property type="entry name" value="DNA/RNA polymerases"/>
    <property type="match status" value="1"/>
</dbReference>
<keyword evidence="2" id="KW-1185">Reference proteome</keyword>
<protein>
    <submittedName>
        <fullName evidence="1">Uncharacterized protein</fullName>
    </submittedName>
</protein>
<gene>
    <name evidence="1" type="ORF">L3X38_012671</name>
</gene>
<dbReference type="AlphaFoldDB" id="A0AAD4WLF1"/>
<dbReference type="PANTHER" id="PTHR11439">
    <property type="entry name" value="GAG-POL-RELATED RETROTRANSPOSON"/>
    <property type="match status" value="1"/>
</dbReference>
<comment type="caution">
    <text evidence="1">The sequence shown here is derived from an EMBL/GenBank/DDBJ whole genome shotgun (WGS) entry which is preliminary data.</text>
</comment>
<organism evidence="1 2">
    <name type="scientific">Prunus dulcis</name>
    <name type="common">Almond</name>
    <name type="synonym">Amygdalus dulcis</name>
    <dbReference type="NCBI Taxonomy" id="3755"/>
    <lineage>
        <taxon>Eukaryota</taxon>
        <taxon>Viridiplantae</taxon>
        <taxon>Streptophyta</taxon>
        <taxon>Embryophyta</taxon>
        <taxon>Tracheophyta</taxon>
        <taxon>Spermatophyta</taxon>
        <taxon>Magnoliopsida</taxon>
        <taxon>eudicotyledons</taxon>
        <taxon>Gunneridae</taxon>
        <taxon>Pentapetalae</taxon>
        <taxon>rosids</taxon>
        <taxon>fabids</taxon>
        <taxon>Rosales</taxon>
        <taxon>Rosaceae</taxon>
        <taxon>Amygdaloideae</taxon>
        <taxon>Amygdaleae</taxon>
        <taxon>Prunus</taxon>
    </lineage>
</organism>
<evidence type="ECO:0000313" key="2">
    <source>
        <dbReference type="Proteomes" id="UP001054821"/>
    </source>
</evidence>
<sequence length="236" mass="26578">MADCKEIRTPLEPGLKLCKDINGVVVDSSFYKKLVGSLMYLTFTRPDLMCGVSVISSYMKRQTEMHLNAAKRILRYVKGTIEYGVFYKSQEDSAFVDFTNSDYAGDIDDRKSTSGHVFMLNSGAITWSSKKQQIVTLSTTEAEFVAAASCACQAVWLRRMLEALGDKQEGSPIFSDNISTIKLSRNPVMHGRSKHIDVRFHFLRNPWNDGVVELARVEINWLIYSQSHSSSPLSKN</sequence>
<accession>A0AAD4WLF1</accession>
<dbReference type="EMBL" id="JAJFAZ020000002">
    <property type="protein sequence ID" value="KAI5344794.1"/>
    <property type="molecule type" value="Genomic_DNA"/>
</dbReference>
<name>A0AAD4WLF1_PRUDU</name>
<reference evidence="1 2" key="1">
    <citation type="journal article" date="2022" name="G3 (Bethesda)">
        <title>Whole-genome sequence and methylome profiling of the almond [Prunus dulcis (Mill.) D.A. Webb] cultivar 'Nonpareil'.</title>
        <authorList>
            <person name="D'Amico-Willman K.M."/>
            <person name="Ouma W.Z."/>
            <person name="Meulia T."/>
            <person name="Sideli G.M."/>
            <person name="Gradziel T.M."/>
            <person name="Fresnedo-Ramirez J."/>
        </authorList>
    </citation>
    <scope>NUCLEOTIDE SEQUENCE [LARGE SCALE GENOMIC DNA]</scope>
    <source>
        <strain evidence="1">Clone GOH B32 T37-40</strain>
    </source>
</reference>
<evidence type="ECO:0000313" key="1">
    <source>
        <dbReference type="EMBL" id="KAI5344794.1"/>
    </source>
</evidence>
<dbReference type="InterPro" id="IPR043502">
    <property type="entry name" value="DNA/RNA_pol_sf"/>
</dbReference>
<dbReference type="Proteomes" id="UP001054821">
    <property type="component" value="Chromosome 2"/>
</dbReference>